<dbReference type="Proteomes" id="UP000095085">
    <property type="component" value="Unassembled WGS sequence"/>
</dbReference>
<gene>
    <name evidence="1" type="ORF">HYPBUDRAFT_151577</name>
</gene>
<dbReference type="RefSeq" id="XP_020079183.1">
    <property type="nucleotide sequence ID" value="XM_020220571.1"/>
</dbReference>
<dbReference type="CDD" id="cd09083">
    <property type="entry name" value="EEP-1"/>
    <property type="match status" value="1"/>
</dbReference>
<name>A0A1E4RSA3_9ASCO</name>
<evidence type="ECO:0000313" key="2">
    <source>
        <dbReference type="Proteomes" id="UP000095085"/>
    </source>
</evidence>
<proteinExistence type="predicted"/>
<evidence type="ECO:0000313" key="1">
    <source>
        <dbReference type="EMBL" id="ODV70116.1"/>
    </source>
</evidence>
<dbReference type="SUPFAM" id="SSF56219">
    <property type="entry name" value="DNase I-like"/>
    <property type="match status" value="1"/>
</dbReference>
<dbReference type="Gene3D" id="3.60.10.10">
    <property type="entry name" value="Endonuclease/exonuclease/phosphatase"/>
    <property type="match status" value="1"/>
</dbReference>
<organism evidence="1 2">
    <name type="scientific">Hyphopichia burtonii NRRL Y-1933</name>
    <dbReference type="NCBI Taxonomy" id="984485"/>
    <lineage>
        <taxon>Eukaryota</taxon>
        <taxon>Fungi</taxon>
        <taxon>Dikarya</taxon>
        <taxon>Ascomycota</taxon>
        <taxon>Saccharomycotina</taxon>
        <taxon>Pichiomycetes</taxon>
        <taxon>Debaryomycetaceae</taxon>
        <taxon>Hyphopichia</taxon>
    </lineage>
</organism>
<keyword evidence="2" id="KW-1185">Reference proteome</keyword>
<dbReference type="OrthoDB" id="276515at2759"/>
<dbReference type="AlphaFoldDB" id="A0A1E4RSA3"/>
<dbReference type="GeneID" id="30995121"/>
<sequence>MEGEQPWVVRRAGVEAAIKFVASQNVPTLFGFQEVKQNQLNDILQSLGPDWSYFGVGRDDGKTRGEYAPILYQRSEWELLSGKTIWLGTTPDRPSKGWDAAYERIVTDVIVKHKKLGKIVNYLNTHYDHRGKKARENSSKQIVDIMNKSQGTSLLSGDFNSEKHEEAYQTLCKSLYDTSCNAKEKKGFEHTDTGFKKGREQKSIDFIWAPEGVPIIKHEVLPSEYNGYLMSDHRPVTAIFEV</sequence>
<dbReference type="InterPro" id="IPR036691">
    <property type="entry name" value="Endo/exonu/phosph_ase_sf"/>
</dbReference>
<accession>A0A1E4RSA3</accession>
<dbReference type="EMBL" id="KV454538">
    <property type="protein sequence ID" value="ODV70116.1"/>
    <property type="molecule type" value="Genomic_DNA"/>
</dbReference>
<reference evidence="2" key="1">
    <citation type="submission" date="2016-05" db="EMBL/GenBank/DDBJ databases">
        <title>Comparative genomics of biotechnologically important yeasts.</title>
        <authorList>
            <consortium name="DOE Joint Genome Institute"/>
            <person name="Riley R."/>
            <person name="Haridas S."/>
            <person name="Wolfe K.H."/>
            <person name="Lopes M.R."/>
            <person name="Hittinger C.T."/>
            <person name="Goker M."/>
            <person name="Salamov A."/>
            <person name="Wisecaver J."/>
            <person name="Long T.M."/>
            <person name="Aerts A.L."/>
            <person name="Barry K."/>
            <person name="Choi C."/>
            <person name="Clum A."/>
            <person name="Coughlan A.Y."/>
            <person name="Deshpande S."/>
            <person name="Douglass A.P."/>
            <person name="Hanson S.J."/>
            <person name="Klenk H.-P."/>
            <person name="Labutti K."/>
            <person name="Lapidus A."/>
            <person name="Lindquist E."/>
            <person name="Lipzen A."/>
            <person name="Meier-Kolthoff J.P."/>
            <person name="Ohm R.A."/>
            <person name="Otillar R.P."/>
            <person name="Pangilinan J."/>
            <person name="Peng Y."/>
            <person name="Rokas A."/>
            <person name="Rosa C.A."/>
            <person name="Scheuner C."/>
            <person name="Sibirny A.A."/>
            <person name="Slot J.C."/>
            <person name="Stielow J.B."/>
            <person name="Sun H."/>
            <person name="Kurtzman C.P."/>
            <person name="Blackwell M."/>
            <person name="Grigoriev I.V."/>
            <person name="Jeffries T.W."/>
        </authorList>
    </citation>
    <scope>NUCLEOTIDE SEQUENCE [LARGE SCALE GENOMIC DNA]</scope>
    <source>
        <strain evidence="2">NRRL Y-1933</strain>
    </source>
</reference>
<evidence type="ECO:0008006" key="3">
    <source>
        <dbReference type="Google" id="ProtNLM"/>
    </source>
</evidence>
<dbReference type="STRING" id="984485.A0A1E4RSA3"/>
<protein>
    <recommendedName>
        <fullName evidence="3">Endonuclease/exonuclease/phosphatase domain-containing protein</fullName>
    </recommendedName>
</protein>